<evidence type="ECO:0008006" key="4">
    <source>
        <dbReference type="Google" id="ProtNLM"/>
    </source>
</evidence>
<sequence>MPERTWLSLGIAVAVLALVTFIGWSSTRRPNRDKKLKEAIRQPKIVAIIGWVVLLLGLLFVLVPSSSEVESGDALPMQICGFVLFLVGSFLVFIYANWYLIIREDEVELRTAFRYVRTIRYHDVERYLYVRRGIQPSLKVWSIHGVVIELNPRTFDVTPIVAALEARNAAGT</sequence>
<accession>A0ABX1G8W7</accession>
<reference evidence="2 3" key="1">
    <citation type="submission" date="2020-04" db="EMBL/GenBank/DDBJ databases">
        <title>Paeniglutamicibacter sp. ANT13_2, a novel actinomycete isolated from sediment in Antarctica.</title>
        <authorList>
            <person name="Sakdapetsiri C."/>
            <person name="Pinyakong O."/>
        </authorList>
    </citation>
    <scope>NUCLEOTIDE SEQUENCE [LARGE SCALE GENOMIC DNA]</scope>
    <source>
        <strain evidence="2 3">ANT13_2</strain>
    </source>
</reference>
<dbReference type="EMBL" id="JAAWVT010000011">
    <property type="protein sequence ID" value="NKG22448.1"/>
    <property type="molecule type" value="Genomic_DNA"/>
</dbReference>
<evidence type="ECO:0000313" key="3">
    <source>
        <dbReference type="Proteomes" id="UP000746595"/>
    </source>
</evidence>
<gene>
    <name evidence="2" type="ORF">HED64_17255</name>
</gene>
<name>A0ABX1G8W7_9MICC</name>
<feature type="transmembrane region" description="Helical" evidence="1">
    <location>
        <begin position="45"/>
        <end position="63"/>
    </location>
</feature>
<dbReference type="RefSeq" id="WP_168153224.1">
    <property type="nucleotide sequence ID" value="NZ_JAAWVT010000011.1"/>
</dbReference>
<keyword evidence="1" id="KW-0812">Transmembrane</keyword>
<keyword evidence="1" id="KW-1133">Transmembrane helix</keyword>
<organism evidence="2 3">
    <name type="scientific">Paeniglutamicibacter terrestris</name>
    <dbReference type="NCBI Taxonomy" id="2723403"/>
    <lineage>
        <taxon>Bacteria</taxon>
        <taxon>Bacillati</taxon>
        <taxon>Actinomycetota</taxon>
        <taxon>Actinomycetes</taxon>
        <taxon>Micrococcales</taxon>
        <taxon>Micrococcaceae</taxon>
        <taxon>Paeniglutamicibacter</taxon>
    </lineage>
</organism>
<proteinExistence type="predicted"/>
<feature type="transmembrane region" description="Helical" evidence="1">
    <location>
        <begin position="6"/>
        <end position="24"/>
    </location>
</feature>
<keyword evidence="1" id="KW-0472">Membrane</keyword>
<protein>
    <recommendedName>
        <fullName evidence="4">PH domain-containing protein</fullName>
    </recommendedName>
</protein>
<keyword evidence="3" id="KW-1185">Reference proteome</keyword>
<feature type="transmembrane region" description="Helical" evidence="1">
    <location>
        <begin position="75"/>
        <end position="100"/>
    </location>
</feature>
<evidence type="ECO:0000313" key="2">
    <source>
        <dbReference type="EMBL" id="NKG22448.1"/>
    </source>
</evidence>
<evidence type="ECO:0000256" key="1">
    <source>
        <dbReference type="SAM" id="Phobius"/>
    </source>
</evidence>
<comment type="caution">
    <text evidence="2">The sequence shown here is derived from an EMBL/GenBank/DDBJ whole genome shotgun (WGS) entry which is preliminary data.</text>
</comment>
<dbReference type="Proteomes" id="UP000746595">
    <property type="component" value="Unassembled WGS sequence"/>
</dbReference>